<comment type="caution">
    <text evidence="1">The sequence shown here is derived from an EMBL/GenBank/DDBJ whole genome shotgun (WGS) entry which is preliminary data.</text>
</comment>
<protein>
    <submittedName>
        <fullName evidence="1">Uncharacterized protein</fullName>
    </submittedName>
</protein>
<reference evidence="1" key="1">
    <citation type="submission" date="2019-08" db="EMBL/GenBank/DDBJ databases">
        <authorList>
            <person name="Kucharzyk K."/>
            <person name="Murdoch R.W."/>
            <person name="Higgins S."/>
            <person name="Loffler F."/>
        </authorList>
    </citation>
    <scope>NUCLEOTIDE SEQUENCE</scope>
</reference>
<sequence>MLSLEELKGKAKDVAQTGVARVLDTGRIAKLSLSNATEAEGLKKVYMEIGRLYYEQHGLCPDSRFESLCDKVTETKARVVANKALITEIKINGVVDDEVCEPEEALG</sequence>
<proteinExistence type="predicted"/>
<dbReference type="AlphaFoldDB" id="A0A644YPM3"/>
<evidence type="ECO:0000313" key="1">
    <source>
        <dbReference type="EMBL" id="MPM30545.1"/>
    </source>
</evidence>
<organism evidence="1">
    <name type="scientific">bioreactor metagenome</name>
    <dbReference type="NCBI Taxonomy" id="1076179"/>
    <lineage>
        <taxon>unclassified sequences</taxon>
        <taxon>metagenomes</taxon>
        <taxon>ecological metagenomes</taxon>
    </lineage>
</organism>
<gene>
    <name evidence="1" type="ORF">SDC9_77095</name>
</gene>
<dbReference type="EMBL" id="VSSQ01005817">
    <property type="protein sequence ID" value="MPM30545.1"/>
    <property type="molecule type" value="Genomic_DNA"/>
</dbReference>
<name>A0A644YPM3_9ZZZZ</name>
<accession>A0A644YPM3</accession>